<dbReference type="InterPro" id="IPR036390">
    <property type="entry name" value="WH_DNA-bd_sf"/>
</dbReference>
<accession>A0A6B2JS84</accession>
<organism evidence="5 6">
    <name type="scientific">Pseudoroseicyclus tamaricis</name>
    <dbReference type="NCBI Taxonomy" id="2705421"/>
    <lineage>
        <taxon>Bacteria</taxon>
        <taxon>Pseudomonadati</taxon>
        <taxon>Pseudomonadota</taxon>
        <taxon>Alphaproteobacteria</taxon>
        <taxon>Rhodobacterales</taxon>
        <taxon>Paracoccaceae</taxon>
        <taxon>Pseudoroseicyclus</taxon>
    </lineage>
</organism>
<dbReference type="SUPFAM" id="SSF46785">
    <property type="entry name" value="Winged helix' DNA-binding domain"/>
    <property type="match status" value="1"/>
</dbReference>
<dbReference type="InterPro" id="IPR001034">
    <property type="entry name" value="DeoR_HTH"/>
</dbReference>
<keyword evidence="2" id="KW-0805">Transcription regulation</keyword>
<evidence type="ECO:0000313" key="6">
    <source>
        <dbReference type="Proteomes" id="UP000474757"/>
    </source>
</evidence>
<dbReference type="SMART" id="SM01134">
    <property type="entry name" value="DeoRC"/>
    <property type="match status" value="1"/>
</dbReference>
<gene>
    <name evidence="5" type="ORF">GZA08_07765</name>
</gene>
<dbReference type="RefSeq" id="WP_163891776.1">
    <property type="nucleotide sequence ID" value="NZ_JAAFYS010000002.1"/>
</dbReference>
<reference evidence="5 6" key="1">
    <citation type="submission" date="2020-02" db="EMBL/GenBank/DDBJ databases">
        <title>Pseudoroseicyclus tamarix, sp. nov., isolated from offshore sediment of a Tamarix chinensis forest.</title>
        <authorList>
            <person name="Gai Y."/>
        </authorList>
    </citation>
    <scope>NUCLEOTIDE SEQUENCE [LARGE SCALE GENOMIC DNA]</scope>
    <source>
        <strain evidence="5 6">CLL3-39</strain>
    </source>
</reference>
<evidence type="ECO:0000259" key="4">
    <source>
        <dbReference type="PROSITE" id="PS51000"/>
    </source>
</evidence>
<dbReference type="GO" id="GO:0003700">
    <property type="term" value="F:DNA-binding transcription factor activity"/>
    <property type="evidence" value="ECO:0007669"/>
    <property type="project" value="InterPro"/>
</dbReference>
<proteinExistence type="predicted"/>
<dbReference type="EMBL" id="JAAGAB010000002">
    <property type="protein sequence ID" value="NDV00865.1"/>
    <property type="molecule type" value="Genomic_DNA"/>
</dbReference>
<evidence type="ECO:0000256" key="1">
    <source>
        <dbReference type="ARBA" id="ARBA00022491"/>
    </source>
</evidence>
<dbReference type="Proteomes" id="UP000474757">
    <property type="component" value="Unassembled WGS sequence"/>
</dbReference>
<dbReference type="PANTHER" id="PTHR30363:SF4">
    <property type="entry name" value="GLYCEROL-3-PHOSPHATE REGULON REPRESSOR"/>
    <property type="match status" value="1"/>
</dbReference>
<dbReference type="Gene3D" id="1.10.10.10">
    <property type="entry name" value="Winged helix-like DNA-binding domain superfamily/Winged helix DNA-binding domain"/>
    <property type="match status" value="1"/>
</dbReference>
<dbReference type="Pfam" id="PF00455">
    <property type="entry name" value="DeoRC"/>
    <property type="match status" value="1"/>
</dbReference>
<dbReference type="SMART" id="SM00420">
    <property type="entry name" value="HTH_DEOR"/>
    <property type="match status" value="1"/>
</dbReference>
<feature type="domain" description="HTH deoR-type" evidence="4">
    <location>
        <begin position="6"/>
        <end position="61"/>
    </location>
</feature>
<evidence type="ECO:0000313" key="5">
    <source>
        <dbReference type="EMBL" id="NDV00865.1"/>
    </source>
</evidence>
<keyword evidence="1" id="KW-0678">Repressor</keyword>
<dbReference type="SUPFAM" id="SSF100950">
    <property type="entry name" value="NagB/RpiA/CoA transferase-like"/>
    <property type="match status" value="1"/>
</dbReference>
<evidence type="ECO:0000256" key="3">
    <source>
        <dbReference type="ARBA" id="ARBA00023163"/>
    </source>
</evidence>
<keyword evidence="3" id="KW-0804">Transcription</keyword>
<dbReference type="InterPro" id="IPR036388">
    <property type="entry name" value="WH-like_DNA-bd_sf"/>
</dbReference>
<comment type="caution">
    <text evidence="5">The sequence shown here is derived from an EMBL/GenBank/DDBJ whole genome shotgun (WGS) entry which is preliminary data.</text>
</comment>
<sequence length="264" mass="27107">MHDSLPLSRRHEIAGRLRQGQPVSSGELAREFGVSEDAIRRDLRALAAEGLCERVYGGALPLSPAGAPLASRAEEQPAAKAALAARAAELVQPGQTIFLDCGSTTARLASHLAAHLPQGSGLRVVTNSLPAATALSSRQDISLFLLGGAVDPSIGGCVDGRALAELPRYAIDLCLLGACALSPDGTLAGFDRADSDMKQALLTASGATALMMTSDKLGTRAPFPFGAARALTHLILEHDAPAEQLAALASTGAPDPLRAAPPRS</sequence>
<protein>
    <submittedName>
        <fullName evidence="5">DeoR/GlpR transcriptional regulator</fullName>
    </submittedName>
</protein>
<dbReference type="Pfam" id="PF08220">
    <property type="entry name" value="HTH_DeoR"/>
    <property type="match status" value="1"/>
</dbReference>
<dbReference type="Gene3D" id="3.40.50.1360">
    <property type="match status" value="1"/>
</dbReference>
<name>A0A6B2JS84_9RHOB</name>
<dbReference type="InterPro" id="IPR014036">
    <property type="entry name" value="DeoR-like_C"/>
</dbReference>
<dbReference type="AlphaFoldDB" id="A0A6B2JS84"/>
<dbReference type="PRINTS" id="PR00037">
    <property type="entry name" value="HTHLACR"/>
</dbReference>
<dbReference type="PANTHER" id="PTHR30363">
    <property type="entry name" value="HTH-TYPE TRANSCRIPTIONAL REGULATOR SRLR-RELATED"/>
    <property type="match status" value="1"/>
</dbReference>
<keyword evidence="6" id="KW-1185">Reference proteome</keyword>
<dbReference type="InterPro" id="IPR050313">
    <property type="entry name" value="Carb_Metab_HTH_regulators"/>
</dbReference>
<dbReference type="InterPro" id="IPR037171">
    <property type="entry name" value="NagB/RpiA_transferase-like"/>
</dbReference>
<evidence type="ECO:0000256" key="2">
    <source>
        <dbReference type="ARBA" id="ARBA00023015"/>
    </source>
</evidence>
<dbReference type="PROSITE" id="PS51000">
    <property type="entry name" value="HTH_DEOR_2"/>
    <property type="match status" value="1"/>
</dbReference>